<evidence type="ECO:0000259" key="3">
    <source>
        <dbReference type="Pfam" id="PF10440"/>
    </source>
</evidence>
<dbReference type="Proteomes" id="UP000428333">
    <property type="component" value="Linkage Group LG02"/>
</dbReference>
<organism evidence="4 5">
    <name type="scientific">Rhododendron williamsianum</name>
    <dbReference type="NCBI Taxonomy" id="262921"/>
    <lineage>
        <taxon>Eukaryota</taxon>
        <taxon>Viridiplantae</taxon>
        <taxon>Streptophyta</taxon>
        <taxon>Embryophyta</taxon>
        <taxon>Tracheophyta</taxon>
        <taxon>Spermatophyta</taxon>
        <taxon>Magnoliopsida</taxon>
        <taxon>eudicotyledons</taxon>
        <taxon>Gunneridae</taxon>
        <taxon>Pentapetalae</taxon>
        <taxon>asterids</taxon>
        <taxon>Ericales</taxon>
        <taxon>Ericaceae</taxon>
        <taxon>Ericoideae</taxon>
        <taxon>Rhodoreae</taxon>
        <taxon>Rhododendron</taxon>
    </lineage>
</organism>
<reference evidence="4 5" key="1">
    <citation type="journal article" date="2019" name="Genome Biol. Evol.">
        <title>The Rhododendron genome and chromosomal organization provide insight into shared whole-genome duplications across the heath family (Ericaceae).</title>
        <authorList>
            <person name="Soza V.L."/>
            <person name="Lindsley D."/>
            <person name="Waalkes A."/>
            <person name="Ramage E."/>
            <person name="Patwardhan R.P."/>
            <person name="Burton J.N."/>
            <person name="Adey A."/>
            <person name="Kumar A."/>
            <person name="Qiu R."/>
            <person name="Shendure J."/>
            <person name="Hall B."/>
        </authorList>
    </citation>
    <scope>NUCLEOTIDE SEQUENCE [LARGE SCALE GENOMIC DNA]</scope>
    <source>
        <strain evidence="4">RSF 1966-606</strain>
    </source>
</reference>
<dbReference type="Gene3D" id="1.10.472.10">
    <property type="entry name" value="Cyclin-like"/>
    <property type="match status" value="1"/>
</dbReference>
<feature type="non-terminal residue" evidence="4">
    <location>
        <position position="1"/>
    </location>
</feature>
<dbReference type="AlphaFoldDB" id="A0A6A4M1F7"/>
<feature type="domain" description="Cyclin C-terminal" evidence="2">
    <location>
        <begin position="322"/>
        <end position="379"/>
    </location>
</feature>
<dbReference type="InterPro" id="IPR018848">
    <property type="entry name" value="WIYLD_domain"/>
</dbReference>
<dbReference type="OrthoDB" id="1898570at2759"/>
<comment type="caution">
    <text evidence="4">The sequence shown here is derived from an EMBL/GenBank/DDBJ whole genome shotgun (WGS) entry which is preliminary data.</text>
</comment>
<feature type="compositionally biased region" description="Basic and acidic residues" evidence="1">
    <location>
        <begin position="1"/>
        <end position="20"/>
    </location>
</feature>
<protein>
    <submittedName>
        <fullName evidence="4">Uncharacterized protein</fullName>
    </submittedName>
</protein>
<name>A0A6A4M1F7_9ERIC</name>
<dbReference type="Pfam" id="PF10440">
    <property type="entry name" value="WIYLD"/>
    <property type="match status" value="1"/>
</dbReference>
<dbReference type="PANTHER" id="PTHR34271:SF1">
    <property type="entry name" value="NUCLEOLAR HISTONE METHYLTRANSFERASE-RELATED PROTEIN"/>
    <property type="match status" value="1"/>
</dbReference>
<accession>A0A6A4M1F7</accession>
<dbReference type="InterPro" id="IPR043017">
    <property type="entry name" value="WIYLD_dom_sf"/>
</dbReference>
<dbReference type="Pfam" id="PF02984">
    <property type="entry name" value="Cyclin_C"/>
    <property type="match status" value="1"/>
</dbReference>
<feature type="region of interest" description="Disordered" evidence="1">
    <location>
        <begin position="1"/>
        <end position="29"/>
    </location>
</feature>
<evidence type="ECO:0000313" key="5">
    <source>
        <dbReference type="Proteomes" id="UP000428333"/>
    </source>
</evidence>
<gene>
    <name evidence="4" type="ORF">C3L33_02873</name>
</gene>
<dbReference type="PANTHER" id="PTHR34271">
    <property type="entry name" value="NUCLEOLAR HISTONE METHYLTRANSFERASE-RELATED PROTEIN"/>
    <property type="match status" value="1"/>
</dbReference>
<feature type="domain" description="WIYLD" evidence="3">
    <location>
        <begin position="29"/>
        <end position="86"/>
    </location>
</feature>
<keyword evidence="5" id="KW-1185">Reference proteome</keyword>
<proteinExistence type="predicted"/>
<evidence type="ECO:0000256" key="1">
    <source>
        <dbReference type="SAM" id="MobiDB-lite"/>
    </source>
</evidence>
<evidence type="ECO:0000313" key="4">
    <source>
        <dbReference type="EMBL" id="KAE9465223.1"/>
    </source>
</evidence>
<sequence length="408" mass="46154">FQREKEGRKTVPSTLEREEAAMAPRARPRKRLTRMDAAIDAMTPLGFPSSWFAEPSRVYGGDVGWPFIEADAYKILIDTILDQPEEGDVGEERNENENLLTVGEERNGDEELLQVGQETHEDENLLTNRALGDERPGCSIVADDPGPSTLSLPPLSSEVLDFIPTPRLDFIPTPPPASGLTRRRRRPCYGWISSDESGDEPDDFIMLTPAPRLKRRNLISSYGFESLLLLPFKYEEISLPLAEDLIFTSYRAHTCSFDGSTSFFFETMMYLCALTRKLNRECTPIQQVYSNPTTRLIPGLRKSRCLRIIRMIPSLRLMKLIQIGVLAFLIIELRLVENEMLTFPPSLLPTTSIFTAQCSLYRSKQWTKATEWHTACSEEGPAYVGFFSFLSFVMSSEFRNQLSGGVIV</sequence>
<evidence type="ECO:0000259" key="2">
    <source>
        <dbReference type="Pfam" id="PF02984"/>
    </source>
</evidence>
<dbReference type="InterPro" id="IPR036915">
    <property type="entry name" value="Cyclin-like_sf"/>
</dbReference>
<dbReference type="EMBL" id="QEFC01000294">
    <property type="protein sequence ID" value="KAE9465223.1"/>
    <property type="molecule type" value="Genomic_DNA"/>
</dbReference>
<dbReference type="SUPFAM" id="SSF47954">
    <property type="entry name" value="Cyclin-like"/>
    <property type="match status" value="1"/>
</dbReference>
<dbReference type="InterPro" id="IPR004367">
    <property type="entry name" value="Cyclin_C-dom"/>
</dbReference>
<dbReference type="Gene3D" id="1.10.8.850">
    <property type="entry name" value="Histone-lysine N methyltransferase , C-terminal domain-like"/>
    <property type="match status" value="1"/>
</dbReference>